<keyword evidence="2" id="KW-1185">Reference proteome</keyword>
<reference evidence="2" key="1">
    <citation type="submission" date="2014-09" db="EMBL/GenBank/DDBJ databases">
        <authorList>
            <person name="Sharma Rahul"/>
            <person name="Thines Marco"/>
        </authorList>
    </citation>
    <scope>NUCLEOTIDE SEQUENCE [LARGE SCALE GENOMIC DNA]</scope>
</reference>
<protein>
    <submittedName>
        <fullName evidence="1">Uncharacterized protein</fullName>
    </submittedName>
</protein>
<evidence type="ECO:0000313" key="2">
    <source>
        <dbReference type="Proteomes" id="UP000054928"/>
    </source>
</evidence>
<evidence type="ECO:0000313" key="1">
    <source>
        <dbReference type="EMBL" id="CEG40696.1"/>
    </source>
</evidence>
<dbReference type="AlphaFoldDB" id="A0A0P1AJK3"/>
<name>A0A0P1AJK3_PLAHL</name>
<dbReference type="RefSeq" id="XP_024577065.1">
    <property type="nucleotide sequence ID" value="XM_024726383.1"/>
</dbReference>
<dbReference type="Proteomes" id="UP000054928">
    <property type="component" value="Unassembled WGS sequence"/>
</dbReference>
<organism evidence="1 2">
    <name type="scientific">Plasmopara halstedii</name>
    <name type="common">Downy mildew of sunflower</name>
    <dbReference type="NCBI Taxonomy" id="4781"/>
    <lineage>
        <taxon>Eukaryota</taxon>
        <taxon>Sar</taxon>
        <taxon>Stramenopiles</taxon>
        <taxon>Oomycota</taxon>
        <taxon>Peronosporomycetes</taxon>
        <taxon>Peronosporales</taxon>
        <taxon>Peronosporaceae</taxon>
        <taxon>Plasmopara</taxon>
    </lineage>
</organism>
<dbReference type="EMBL" id="CCYD01000523">
    <property type="protein sequence ID" value="CEG40696.1"/>
    <property type="molecule type" value="Genomic_DNA"/>
</dbReference>
<dbReference type="GeneID" id="36405935"/>
<proteinExistence type="predicted"/>
<sequence length="68" mass="7668">MPSLHNALLIFPTPACKLKKEYFNAFEDANHLSPTTEAYAAWFESFYLNINSEVKNKGLTFLPSVANT</sequence>
<accession>A0A0P1AJK3</accession>